<dbReference type="InterPro" id="IPR013766">
    <property type="entry name" value="Thioredoxin_domain"/>
</dbReference>
<proteinExistence type="predicted"/>
<dbReference type="Gene3D" id="3.40.30.10">
    <property type="entry name" value="Glutaredoxin"/>
    <property type="match status" value="1"/>
</dbReference>
<sequence length="131" mass="14235">MATAPVEAIADAEAFGAYLEKSETVLVVMDVHQNWCGPCDTMKPTYNSIFNEIDNCEDKVAFTTADIKTLTPQLVELMATKPSDLDLANHGCMPFFLLVKNKAVVAIVLGADVPTLRDNVVLYAPEDEAAE</sequence>
<protein>
    <recommendedName>
        <fullName evidence="1">Thioredoxin domain-containing protein</fullName>
    </recommendedName>
</protein>
<dbReference type="EMBL" id="CAKKNE010000003">
    <property type="protein sequence ID" value="CAH0371202.1"/>
    <property type="molecule type" value="Genomic_DNA"/>
</dbReference>
<dbReference type="Pfam" id="PF00085">
    <property type="entry name" value="Thioredoxin"/>
    <property type="match status" value="1"/>
</dbReference>
<evidence type="ECO:0000313" key="2">
    <source>
        <dbReference type="EMBL" id="CAH0371202.1"/>
    </source>
</evidence>
<evidence type="ECO:0000259" key="1">
    <source>
        <dbReference type="Pfam" id="PF00085"/>
    </source>
</evidence>
<comment type="caution">
    <text evidence="2">The sequence shown here is derived from an EMBL/GenBank/DDBJ whole genome shotgun (WGS) entry which is preliminary data.</text>
</comment>
<organism evidence="2 3">
    <name type="scientific">Pelagomonas calceolata</name>
    <dbReference type="NCBI Taxonomy" id="35677"/>
    <lineage>
        <taxon>Eukaryota</taxon>
        <taxon>Sar</taxon>
        <taxon>Stramenopiles</taxon>
        <taxon>Ochrophyta</taxon>
        <taxon>Pelagophyceae</taxon>
        <taxon>Pelagomonadales</taxon>
        <taxon>Pelagomonadaceae</taxon>
        <taxon>Pelagomonas</taxon>
    </lineage>
</organism>
<dbReference type="InterPro" id="IPR017937">
    <property type="entry name" value="Thioredoxin_CS"/>
</dbReference>
<dbReference type="Proteomes" id="UP000789595">
    <property type="component" value="Unassembled WGS sequence"/>
</dbReference>
<dbReference type="AlphaFoldDB" id="A0A8J2SPW4"/>
<accession>A0A8J2SPW4</accession>
<dbReference type="InterPro" id="IPR036249">
    <property type="entry name" value="Thioredoxin-like_sf"/>
</dbReference>
<feature type="domain" description="Thioredoxin" evidence="1">
    <location>
        <begin position="11"/>
        <end position="71"/>
    </location>
</feature>
<reference evidence="2" key="1">
    <citation type="submission" date="2021-11" db="EMBL/GenBank/DDBJ databases">
        <authorList>
            <consortium name="Genoscope - CEA"/>
            <person name="William W."/>
        </authorList>
    </citation>
    <scope>NUCLEOTIDE SEQUENCE</scope>
</reference>
<dbReference type="PROSITE" id="PS00194">
    <property type="entry name" value="THIOREDOXIN_1"/>
    <property type="match status" value="1"/>
</dbReference>
<name>A0A8J2SPW4_9STRA</name>
<dbReference type="OrthoDB" id="10263751at2759"/>
<dbReference type="PANTHER" id="PTHR10438:SF463">
    <property type="entry name" value="THIOREDOXIN"/>
    <property type="match status" value="1"/>
</dbReference>
<dbReference type="SUPFAM" id="SSF52833">
    <property type="entry name" value="Thioredoxin-like"/>
    <property type="match status" value="1"/>
</dbReference>
<dbReference type="PANTHER" id="PTHR10438">
    <property type="entry name" value="THIOREDOXIN"/>
    <property type="match status" value="1"/>
</dbReference>
<gene>
    <name evidence="2" type="ORF">PECAL_3P11320</name>
</gene>
<evidence type="ECO:0000313" key="3">
    <source>
        <dbReference type="Proteomes" id="UP000789595"/>
    </source>
</evidence>
<dbReference type="InterPro" id="IPR050620">
    <property type="entry name" value="Thioredoxin_H-type-like"/>
</dbReference>
<keyword evidence="3" id="KW-1185">Reference proteome</keyword>